<dbReference type="Proteomes" id="UP000000763">
    <property type="component" value="Chromosome 2"/>
</dbReference>
<feature type="region of interest" description="Disordered" evidence="1">
    <location>
        <begin position="174"/>
        <end position="235"/>
    </location>
</feature>
<evidence type="ECO:0000313" key="2">
    <source>
        <dbReference type="EMBL" id="BAD07691.1"/>
    </source>
</evidence>
<evidence type="ECO:0000256" key="1">
    <source>
        <dbReference type="SAM" id="MobiDB-lite"/>
    </source>
</evidence>
<dbReference type="EMBL" id="AP004118">
    <property type="protein sequence ID" value="BAD07691.1"/>
    <property type="molecule type" value="Genomic_DNA"/>
</dbReference>
<accession>Q6ZGS2</accession>
<proteinExistence type="predicted"/>
<gene>
    <name evidence="2" type="primary">OJ1148_D05.10</name>
</gene>
<feature type="region of interest" description="Disordered" evidence="1">
    <location>
        <begin position="1"/>
        <end position="72"/>
    </location>
</feature>
<dbReference type="AlphaFoldDB" id="Q6ZGS2"/>
<reference evidence="3" key="1">
    <citation type="journal article" date="2005" name="Nature">
        <title>The map-based sequence of the rice genome.</title>
        <authorList>
            <consortium name="International rice genome sequencing project (IRGSP)"/>
            <person name="Matsumoto T."/>
            <person name="Wu J."/>
            <person name="Kanamori H."/>
            <person name="Katayose Y."/>
            <person name="Fujisawa M."/>
            <person name="Namiki N."/>
            <person name="Mizuno H."/>
            <person name="Yamamoto K."/>
            <person name="Antonio B.A."/>
            <person name="Baba T."/>
            <person name="Sakata K."/>
            <person name="Nagamura Y."/>
            <person name="Aoki H."/>
            <person name="Arikawa K."/>
            <person name="Arita K."/>
            <person name="Bito T."/>
            <person name="Chiden Y."/>
            <person name="Fujitsuka N."/>
            <person name="Fukunaka R."/>
            <person name="Hamada M."/>
            <person name="Harada C."/>
            <person name="Hayashi A."/>
            <person name="Hijishita S."/>
            <person name="Honda M."/>
            <person name="Hosokawa S."/>
            <person name="Ichikawa Y."/>
            <person name="Idonuma A."/>
            <person name="Iijima M."/>
            <person name="Ikeda M."/>
            <person name="Ikeno M."/>
            <person name="Ito K."/>
            <person name="Ito S."/>
            <person name="Ito T."/>
            <person name="Ito Y."/>
            <person name="Ito Y."/>
            <person name="Iwabuchi A."/>
            <person name="Kamiya K."/>
            <person name="Karasawa W."/>
            <person name="Kurita K."/>
            <person name="Katagiri S."/>
            <person name="Kikuta A."/>
            <person name="Kobayashi H."/>
            <person name="Kobayashi N."/>
            <person name="Machita K."/>
            <person name="Maehara T."/>
            <person name="Masukawa M."/>
            <person name="Mizubayashi T."/>
            <person name="Mukai Y."/>
            <person name="Nagasaki H."/>
            <person name="Nagata Y."/>
            <person name="Naito S."/>
            <person name="Nakashima M."/>
            <person name="Nakama Y."/>
            <person name="Nakamichi Y."/>
            <person name="Nakamura M."/>
            <person name="Meguro A."/>
            <person name="Negishi M."/>
            <person name="Ohta I."/>
            <person name="Ohta T."/>
            <person name="Okamoto M."/>
            <person name="Ono N."/>
            <person name="Saji S."/>
            <person name="Sakaguchi M."/>
            <person name="Sakai K."/>
            <person name="Shibata M."/>
            <person name="Shimokawa T."/>
            <person name="Song J."/>
            <person name="Takazaki Y."/>
            <person name="Terasawa K."/>
            <person name="Tsugane M."/>
            <person name="Tsuji K."/>
            <person name="Ueda S."/>
            <person name="Waki K."/>
            <person name="Yamagata H."/>
            <person name="Yamamoto M."/>
            <person name="Yamamoto S."/>
            <person name="Yamane H."/>
            <person name="Yoshiki S."/>
            <person name="Yoshihara R."/>
            <person name="Yukawa K."/>
            <person name="Zhong H."/>
            <person name="Yano M."/>
            <person name="Yuan Q."/>
            <person name="Ouyang S."/>
            <person name="Liu J."/>
            <person name="Jones K.M."/>
            <person name="Gansberger K."/>
            <person name="Moffat K."/>
            <person name="Hill J."/>
            <person name="Bera J."/>
            <person name="Fadrosh D."/>
            <person name="Jin S."/>
            <person name="Johri S."/>
            <person name="Kim M."/>
            <person name="Overton L."/>
            <person name="Reardon M."/>
            <person name="Tsitrin T."/>
            <person name="Vuong H."/>
            <person name="Weaver B."/>
            <person name="Ciecko A."/>
            <person name="Tallon L."/>
            <person name="Jackson J."/>
            <person name="Pai G."/>
            <person name="Aken S.V."/>
            <person name="Utterback T."/>
            <person name="Reidmuller S."/>
            <person name="Feldblyum T."/>
            <person name="Hsiao J."/>
            <person name="Zismann V."/>
            <person name="Iobst S."/>
            <person name="de Vazeille A.R."/>
            <person name="Buell C.R."/>
            <person name="Ying K."/>
            <person name="Li Y."/>
            <person name="Lu T."/>
            <person name="Huang Y."/>
            <person name="Zhao Q."/>
            <person name="Feng Q."/>
            <person name="Zhang L."/>
            <person name="Zhu J."/>
            <person name="Weng Q."/>
            <person name="Mu J."/>
            <person name="Lu Y."/>
            <person name="Fan D."/>
            <person name="Liu Y."/>
            <person name="Guan J."/>
            <person name="Zhang Y."/>
            <person name="Yu S."/>
            <person name="Liu X."/>
            <person name="Zhang Y."/>
            <person name="Hong G."/>
            <person name="Han B."/>
            <person name="Choisne N."/>
            <person name="Demange N."/>
            <person name="Orjeda G."/>
            <person name="Samain S."/>
            <person name="Cattolico L."/>
            <person name="Pelletier E."/>
            <person name="Couloux A."/>
            <person name="Segurens B."/>
            <person name="Wincker P."/>
            <person name="D'Hont A."/>
            <person name="Scarpelli C."/>
            <person name="Weissenbach J."/>
            <person name="Salanoubat M."/>
            <person name="Quetier F."/>
            <person name="Yu Y."/>
            <person name="Kim H.R."/>
            <person name="Rambo T."/>
            <person name="Currie J."/>
            <person name="Collura K."/>
            <person name="Luo M."/>
            <person name="Yang T."/>
            <person name="Ammiraju J.S.S."/>
            <person name="Engler F."/>
            <person name="Soderlund C."/>
            <person name="Wing R.A."/>
            <person name="Palmer L.E."/>
            <person name="de la Bastide M."/>
            <person name="Spiegel L."/>
            <person name="Nascimento L."/>
            <person name="Zutavern T."/>
            <person name="O'Shaughnessy A."/>
            <person name="Dike S."/>
            <person name="Dedhia N."/>
            <person name="Preston R."/>
            <person name="Balija V."/>
            <person name="McCombie W.R."/>
            <person name="Chow T."/>
            <person name="Chen H."/>
            <person name="Chung M."/>
            <person name="Chen C."/>
            <person name="Shaw J."/>
            <person name="Wu H."/>
            <person name="Hsiao K."/>
            <person name="Chao Y."/>
            <person name="Chu M."/>
            <person name="Cheng C."/>
            <person name="Hour A."/>
            <person name="Lee P."/>
            <person name="Lin S."/>
            <person name="Lin Y."/>
            <person name="Liou J."/>
            <person name="Liu S."/>
            <person name="Hsing Y."/>
            <person name="Raghuvanshi S."/>
            <person name="Mohanty A."/>
            <person name="Bharti A.K."/>
            <person name="Gaur A."/>
            <person name="Gupta V."/>
            <person name="Kumar D."/>
            <person name="Ravi V."/>
            <person name="Vij S."/>
            <person name="Kapur A."/>
            <person name="Khurana P."/>
            <person name="Khurana P."/>
            <person name="Khurana J.P."/>
            <person name="Tyagi A.K."/>
            <person name="Gaikwad K."/>
            <person name="Singh A."/>
            <person name="Dalal V."/>
            <person name="Srivastava S."/>
            <person name="Dixit A."/>
            <person name="Pal A.K."/>
            <person name="Ghazi I.A."/>
            <person name="Yadav M."/>
            <person name="Pandit A."/>
            <person name="Bhargava A."/>
            <person name="Sureshbabu K."/>
            <person name="Batra K."/>
            <person name="Sharma T.R."/>
            <person name="Mohapatra T."/>
            <person name="Singh N.K."/>
            <person name="Messing J."/>
            <person name="Nelson A.B."/>
            <person name="Fuks G."/>
            <person name="Kavchok S."/>
            <person name="Keizer G."/>
            <person name="Linton E."/>
            <person name="Llaca V."/>
            <person name="Song R."/>
            <person name="Tanyolac B."/>
            <person name="Young S."/>
            <person name="Ho-Il K."/>
            <person name="Hahn J.H."/>
            <person name="Sangsakoo G."/>
            <person name="Vanavichit A."/>
            <person name="de Mattos Luiz.A.T."/>
            <person name="Zimmer P.D."/>
            <person name="Malone G."/>
            <person name="Dellagostin O."/>
            <person name="de Oliveira A.C."/>
            <person name="Bevan M."/>
            <person name="Bancroft I."/>
            <person name="Minx P."/>
            <person name="Cordum H."/>
            <person name="Wilson R."/>
            <person name="Cheng Z."/>
            <person name="Jin W."/>
            <person name="Jiang J."/>
            <person name="Leong S.A."/>
            <person name="Iwama H."/>
            <person name="Gojobori T."/>
            <person name="Itoh T."/>
            <person name="Niimura Y."/>
            <person name="Fujii Y."/>
            <person name="Habara T."/>
            <person name="Sakai H."/>
            <person name="Sato Y."/>
            <person name="Wilson G."/>
            <person name="Kumar K."/>
            <person name="McCouch S."/>
            <person name="Juretic N."/>
            <person name="Hoen D."/>
            <person name="Wright S."/>
            <person name="Bruskiewich R."/>
            <person name="Bureau T."/>
            <person name="Miyao A."/>
            <person name="Hirochika H."/>
            <person name="Nishikawa T."/>
            <person name="Kadowaki K."/>
            <person name="Sugiura M."/>
            <person name="Burr B."/>
            <person name="Sasaki T."/>
        </authorList>
    </citation>
    <scope>NUCLEOTIDE SEQUENCE [LARGE SCALE GENOMIC DNA]</scope>
    <source>
        <strain evidence="3">cv. Nipponbare</strain>
    </source>
</reference>
<organism evidence="2 3">
    <name type="scientific">Oryza sativa subsp. japonica</name>
    <name type="common">Rice</name>
    <dbReference type="NCBI Taxonomy" id="39947"/>
    <lineage>
        <taxon>Eukaryota</taxon>
        <taxon>Viridiplantae</taxon>
        <taxon>Streptophyta</taxon>
        <taxon>Embryophyta</taxon>
        <taxon>Tracheophyta</taxon>
        <taxon>Spermatophyta</taxon>
        <taxon>Magnoliopsida</taxon>
        <taxon>Liliopsida</taxon>
        <taxon>Poales</taxon>
        <taxon>Poaceae</taxon>
        <taxon>BOP clade</taxon>
        <taxon>Oryzoideae</taxon>
        <taxon>Oryzeae</taxon>
        <taxon>Oryzinae</taxon>
        <taxon>Oryza</taxon>
        <taxon>Oryza sativa</taxon>
    </lineage>
</organism>
<protein>
    <submittedName>
        <fullName evidence="2">Plant disease resistance polyprotein-like</fullName>
    </submittedName>
</protein>
<feature type="compositionally biased region" description="Gly residues" evidence="1">
    <location>
        <begin position="60"/>
        <end position="72"/>
    </location>
</feature>
<evidence type="ECO:0000313" key="3">
    <source>
        <dbReference type="Proteomes" id="UP000000763"/>
    </source>
</evidence>
<name>Q6ZGS2_ORYSJ</name>
<sequence length="259" mass="27425">MAEGGGRGRTHRSARGCEFRRRIPTGKGRTRWSLASRTRRRRRRGAAATLAAASGDRSNGSGGGGWFHGAGAMGSTREFGEIGKKREGATGSLNRGGESRTWPVGARFRRPTRGVGEEREAGFENRIPAISGAGADEREGEVGAGGAAHARAWPTWPGGGGGVGATAVAGAAARARGRRRARQVGPTCRRPGWEEGGGRPSWALAFGRPSGGEGRKENGPAAHPKRKGEKEKEKGRKGFSLELKYCLLNFNWLNLFLGL</sequence>
<reference evidence="3" key="2">
    <citation type="journal article" date="2008" name="Nucleic Acids Res.">
        <title>The rice annotation project database (RAP-DB): 2008 update.</title>
        <authorList>
            <consortium name="The rice annotation project (RAP)"/>
        </authorList>
    </citation>
    <scope>GENOME REANNOTATION</scope>
    <source>
        <strain evidence="3">cv. Nipponbare</strain>
    </source>
</reference>
<feature type="compositionally biased region" description="Low complexity" evidence="1">
    <location>
        <begin position="46"/>
        <end position="59"/>
    </location>
</feature>